<dbReference type="EMBL" id="CP020474">
    <property type="protein sequence ID" value="ARE83113.1"/>
    <property type="molecule type" value="Genomic_DNA"/>
</dbReference>
<evidence type="ECO:0000313" key="2">
    <source>
        <dbReference type="EMBL" id="ARE83113.1"/>
    </source>
</evidence>
<keyword evidence="3" id="KW-1185">Reference proteome</keyword>
<evidence type="ECO:0000313" key="3">
    <source>
        <dbReference type="Proteomes" id="UP000192273"/>
    </source>
</evidence>
<protein>
    <submittedName>
        <fullName evidence="2">Uncharacterized protein</fullName>
    </submittedName>
</protein>
<accession>A0A1V0RMV7</accession>
<proteinExistence type="predicted"/>
<feature type="coiled-coil region" evidence="1">
    <location>
        <begin position="119"/>
        <end position="146"/>
    </location>
</feature>
<dbReference type="Proteomes" id="UP000192273">
    <property type="component" value="Chromosome"/>
</dbReference>
<keyword evidence="1" id="KW-0175">Coiled coil</keyword>
<sequence length="278" mass="30437">MTDSSPFQGVSELRSWVASGGVVRAGLPANFMSELLASLSIFAVLANNLSESLVRIDARWRDMGGDNMLKASLGQLLVLLGDTVAESRHATQQAMSVKVAGNKVFGRIEREIATHGKQIREMTAAIQTSEERMEAAAKAAKEASDKLNAGDYILHGLEAIFTFGQVDKNRDNLNKLNTSIAIHKGEAASQRQHRELLGVYKAELVALRNGVERVLTVDQTMTQFQNDLVALGPLLLPAYQQIEKSEATSNLKVANIHLERARPKMDAMSRWIQTLAIT</sequence>
<reference evidence="2 3" key="1">
    <citation type="submission" date="2017-03" db="EMBL/GenBank/DDBJ databases">
        <title>Genome Sequence of Roseovarius mucosus strain SMR3 Isolated from a culture of the Diatom Skeletonema marinoi.</title>
        <authorList>
            <person name="Topel M."/>
            <person name="Pinder M."/>
            <person name="Johansson O.N."/>
            <person name="Kourtchenko O."/>
            <person name="Godhe A."/>
            <person name="Clarke A.K."/>
        </authorList>
    </citation>
    <scope>NUCLEOTIDE SEQUENCE [LARGE SCALE GENOMIC DNA]</scope>
    <source>
        <strain evidence="2 3">SMR3</strain>
    </source>
</reference>
<dbReference type="AlphaFoldDB" id="A0A1V0RMV7"/>
<dbReference type="KEGG" id="rmm:ROSMUCSMR3_01629"/>
<dbReference type="RefSeq" id="WP_081506996.1">
    <property type="nucleotide sequence ID" value="NZ_CP020474.1"/>
</dbReference>
<name>A0A1V0RMV7_9RHOB</name>
<gene>
    <name evidence="2" type="ORF">ROSMUCSMR3_01629</name>
</gene>
<evidence type="ECO:0000256" key="1">
    <source>
        <dbReference type="SAM" id="Coils"/>
    </source>
</evidence>
<organism evidence="2 3">
    <name type="scientific">Roseovarius mucosus</name>
    <dbReference type="NCBI Taxonomy" id="215743"/>
    <lineage>
        <taxon>Bacteria</taxon>
        <taxon>Pseudomonadati</taxon>
        <taxon>Pseudomonadota</taxon>
        <taxon>Alphaproteobacteria</taxon>
        <taxon>Rhodobacterales</taxon>
        <taxon>Roseobacteraceae</taxon>
        <taxon>Roseovarius</taxon>
    </lineage>
</organism>
<dbReference type="OrthoDB" id="9877542at2"/>